<dbReference type="SUPFAM" id="SSF48150">
    <property type="entry name" value="DNA-glycosylase"/>
    <property type="match status" value="1"/>
</dbReference>
<accession>A0ABN2CP02</accession>
<protein>
    <submittedName>
        <fullName evidence="2">DNA-3-methyladenine glycosylase</fullName>
    </submittedName>
</protein>
<reference evidence="2 3" key="1">
    <citation type="journal article" date="2019" name="Int. J. Syst. Evol. Microbiol.">
        <title>The Global Catalogue of Microorganisms (GCM) 10K type strain sequencing project: providing services to taxonomists for standard genome sequencing and annotation.</title>
        <authorList>
            <consortium name="The Broad Institute Genomics Platform"/>
            <consortium name="The Broad Institute Genome Sequencing Center for Infectious Disease"/>
            <person name="Wu L."/>
            <person name="Ma J."/>
        </authorList>
    </citation>
    <scope>NUCLEOTIDE SEQUENCE [LARGE SCALE GENOMIC DNA]</scope>
    <source>
        <strain evidence="2 3">JCM 15933</strain>
    </source>
</reference>
<comment type="caution">
    <text evidence="2">The sequence shown here is derived from an EMBL/GenBank/DDBJ whole genome shotgun (WGS) entry which is preliminary data.</text>
</comment>
<feature type="compositionally biased region" description="Basic and acidic residues" evidence="1">
    <location>
        <begin position="356"/>
        <end position="367"/>
    </location>
</feature>
<dbReference type="Proteomes" id="UP001501470">
    <property type="component" value="Unassembled WGS sequence"/>
</dbReference>
<evidence type="ECO:0000313" key="2">
    <source>
        <dbReference type="EMBL" id="GAA1561873.1"/>
    </source>
</evidence>
<dbReference type="EMBL" id="BAAAQD010000031">
    <property type="protein sequence ID" value="GAA1561873.1"/>
    <property type="molecule type" value="Genomic_DNA"/>
</dbReference>
<evidence type="ECO:0000313" key="3">
    <source>
        <dbReference type="Proteomes" id="UP001501470"/>
    </source>
</evidence>
<name>A0ABN2CP02_9ACTN</name>
<sequence length="367" mass="39500">MTALGTTTSTVLSATAPFDLACSLRAMESFAPCSGDQLVTAGRARRAFLHPSDPTRAVVAEVTARDDGLPGVALTVFSDGELRPGETEAVGDRVSDWLSLRDDRATFLRMARADPAMTTILATTEGLHQVRFASFTEAAVFYTLVHHSAHWFAKAYKRRLLTDHGPHGIVDGVRYAAFPPMSTLVALGVKGLTPYASNTLSARRVHAVLTALSSLDEHRLRTAPADEVYDTLLSVRGIGPFTAHALLLRALGHPDRAPLEMRQHLTSAESVYGTPAPSPAELREWYGATIGWWAYTVRTALDWLDQDRRAAARSARSPGRAPRTPYLLRQTKGELSASLTAAARPAPPAPALHAAAPHDDHPAAHAS</sequence>
<feature type="region of interest" description="Disordered" evidence="1">
    <location>
        <begin position="337"/>
        <end position="367"/>
    </location>
</feature>
<dbReference type="InterPro" id="IPR011257">
    <property type="entry name" value="DNA_glycosylase"/>
</dbReference>
<proteinExistence type="predicted"/>
<organism evidence="2 3">
    <name type="scientific">Dactylosporangium maewongense</name>
    <dbReference type="NCBI Taxonomy" id="634393"/>
    <lineage>
        <taxon>Bacteria</taxon>
        <taxon>Bacillati</taxon>
        <taxon>Actinomycetota</taxon>
        <taxon>Actinomycetes</taxon>
        <taxon>Micromonosporales</taxon>
        <taxon>Micromonosporaceae</taxon>
        <taxon>Dactylosporangium</taxon>
    </lineage>
</organism>
<gene>
    <name evidence="2" type="ORF">GCM10009827_099080</name>
</gene>
<keyword evidence="3" id="KW-1185">Reference proteome</keyword>
<dbReference type="RefSeq" id="WP_344512124.1">
    <property type="nucleotide sequence ID" value="NZ_BAAAQD010000031.1"/>
</dbReference>
<dbReference type="Gene3D" id="1.10.340.30">
    <property type="entry name" value="Hypothetical protein, domain 2"/>
    <property type="match status" value="1"/>
</dbReference>
<evidence type="ECO:0000256" key="1">
    <source>
        <dbReference type="SAM" id="MobiDB-lite"/>
    </source>
</evidence>